<evidence type="ECO:0000313" key="2">
    <source>
        <dbReference type="WBParaSite" id="PSU_v2.g16510.t1"/>
    </source>
</evidence>
<dbReference type="Proteomes" id="UP000887577">
    <property type="component" value="Unplaced"/>
</dbReference>
<dbReference type="AlphaFoldDB" id="A0A914Y8I8"/>
<evidence type="ECO:0000313" key="1">
    <source>
        <dbReference type="Proteomes" id="UP000887577"/>
    </source>
</evidence>
<reference evidence="2" key="1">
    <citation type="submission" date="2022-11" db="UniProtKB">
        <authorList>
            <consortium name="WormBaseParasite"/>
        </authorList>
    </citation>
    <scope>IDENTIFICATION</scope>
</reference>
<dbReference type="WBParaSite" id="PSU_v2.g16510.t1">
    <property type="protein sequence ID" value="PSU_v2.g16510.t1"/>
    <property type="gene ID" value="PSU_v2.g16510"/>
</dbReference>
<sequence length="126" mass="12927">MPGDRAGLLDRSGQARLVQVTGAGTALALAEIDGHGDTAVTRGLHGLDLAEADIDLQAAVLAAADLGLAGAQRAGAVEQLLGEVGQPFQPGQAVVADGHFRGDHVQCFILYGLGPASRRATFFEIR</sequence>
<name>A0A914Y8I8_9BILA</name>
<accession>A0A914Y8I8</accession>
<keyword evidence="1" id="KW-1185">Reference proteome</keyword>
<proteinExistence type="predicted"/>
<organism evidence="1 2">
    <name type="scientific">Panagrolaimus superbus</name>
    <dbReference type="NCBI Taxonomy" id="310955"/>
    <lineage>
        <taxon>Eukaryota</taxon>
        <taxon>Metazoa</taxon>
        <taxon>Ecdysozoa</taxon>
        <taxon>Nematoda</taxon>
        <taxon>Chromadorea</taxon>
        <taxon>Rhabditida</taxon>
        <taxon>Tylenchina</taxon>
        <taxon>Panagrolaimomorpha</taxon>
        <taxon>Panagrolaimoidea</taxon>
        <taxon>Panagrolaimidae</taxon>
        <taxon>Panagrolaimus</taxon>
    </lineage>
</organism>
<protein>
    <submittedName>
        <fullName evidence="2">Uncharacterized protein</fullName>
    </submittedName>
</protein>